<proteinExistence type="predicted"/>
<keyword evidence="1" id="KW-0732">Signal</keyword>
<sequence length="156" mass="16680">MLLLLCLLSLCLCCSSTLGLSMLLCLLSLSVLFFHFGLVDAALSSLSLSSVPNVQRWSSPCIPPKTLSCPLPLPLLRRFSLLLCFCEVVLSSSLCFCDCSVRLCPSSAQALQVRMYSSAALFFFFLFSPSSSSSAMSVRGGVDFGPCLCCSSTLAC</sequence>
<dbReference type="AlphaFoldDB" id="A0A7C8YF05"/>
<accession>A0A7C8YF05</accession>
<reference evidence="2" key="1">
    <citation type="journal article" date="2013" name="J. Plant Res.">
        <title>Effect of fungi and light on seed germination of three Opuntia species from semiarid lands of central Mexico.</title>
        <authorList>
            <person name="Delgado-Sanchez P."/>
            <person name="Jimenez-Bremont J.F."/>
            <person name="Guerrero-Gonzalez Mde L."/>
            <person name="Flores J."/>
        </authorList>
    </citation>
    <scope>NUCLEOTIDE SEQUENCE</scope>
    <source>
        <tissue evidence="2">Cladode</tissue>
    </source>
</reference>
<evidence type="ECO:0008006" key="3">
    <source>
        <dbReference type="Google" id="ProtNLM"/>
    </source>
</evidence>
<feature type="chain" id="PRO_5027843097" description="Secreted protein" evidence="1">
    <location>
        <begin position="20"/>
        <end position="156"/>
    </location>
</feature>
<protein>
    <recommendedName>
        <fullName evidence="3">Secreted protein</fullName>
    </recommendedName>
</protein>
<reference evidence="2" key="2">
    <citation type="submission" date="2020-07" db="EMBL/GenBank/DDBJ databases">
        <authorList>
            <person name="Vera ALvarez R."/>
            <person name="Arias-Moreno D.M."/>
            <person name="Jimenez-Jacinto V."/>
            <person name="Jimenez-Bremont J.F."/>
            <person name="Swaminathan K."/>
            <person name="Moose S.P."/>
            <person name="Guerrero-Gonzalez M.L."/>
            <person name="Marino-Ramirez L."/>
            <person name="Landsman D."/>
            <person name="Rodriguez-Kessler M."/>
            <person name="Delgado-Sanchez P."/>
        </authorList>
    </citation>
    <scope>NUCLEOTIDE SEQUENCE</scope>
    <source>
        <tissue evidence="2">Cladode</tissue>
    </source>
</reference>
<feature type="signal peptide" evidence="1">
    <location>
        <begin position="1"/>
        <end position="19"/>
    </location>
</feature>
<name>A0A7C8YF05_OPUST</name>
<evidence type="ECO:0000313" key="2">
    <source>
        <dbReference type="EMBL" id="MBA4616413.1"/>
    </source>
</evidence>
<organism evidence="2">
    <name type="scientific">Opuntia streptacantha</name>
    <name type="common">Prickly pear cactus</name>
    <name type="synonym">Opuntia cardona</name>
    <dbReference type="NCBI Taxonomy" id="393608"/>
    <lineage>
        <taxon>Eukaryota</taxon>
        <taxon>Viridiplantae</taxon>
        <taxon>Streptophyta</taxon>
        <taxon>Embryophyta</taxon>
        <taxon>Tracheophyta</taxon>
        <taxon>Spermatophyta</taxon>
        <taxon>Magnoliopsida</taxon>
        <taxon>eudicotyledons</taxon>
        <taxon>Gunneridae</taxon>
        <taxon>Pentapetalae</taxon>
        <taxon>Caryophyllales</taxon>
        <taxon>Cactineae</taxon>
        <taxon>Cactaceae</taxon>
        <taxon>Opuntioideae</taxon>
        <taxon>Opuntia</taxon>
    </lineage>
</organism>
<evidence type="ECO:0000256" key="1">
    <source>
        <dbReference type="SAM" id="SignalP"/>
    </source>
</evidence>
<dbReference type="EMBL" id="GISG01011220">
    <property type="protein sequence ID" value="MBA4616413.1"/>
    <property type="molecule type" value="Transcribed_RNA"/>
</dbReference>